<sequence>AIIMGLQMRIVLIGQAAFGEKALQTLVERGGEVVGVYTPPDIPGKTNPLKSTALQLDIPVFQPERMRTPKVYDEYIKLKPDLLVTNNQQTAVIWWFFNQDFG</sequence>
<feature type="non-terminal residue" evidence="1">
    <location>
        <position position="1"/>
    </location>
</feature>
<evidence type="ECO:0008006" key="2">
    <source>
        <dbReference type="Google" id="ProtNLM"/>
    </source>
</evidence>
<dbReference type="AlphaFoldDB" id="X1GCR6"/>
<proteinExistence type="predicted"/>
<dbReference type="SUPFAM" id="SSF53328">
    <property type="entry name" value="Formyltransferase"/>
    <property type="match status" value="1"/>
</dbReference>
<dbReference type="EMBL" id="BARU01009616">
    <property type="protein sequence ID" value="GAH39394.1"/>
    <property type="molecule type" value="Genomic_DNA"/>
</dbReference>
<reference evidence="1" key="1">
    <citation type="journal article" date="2014" name="Front. Microbiol.">
        <title>High frequency of phylogenetically diverse reductive dehalogenase-homologous genes in deep subseafloor sedimentary metagenomes.</title>
        <authorList>
            <person name="Kawai M."/>
            <person name="Futagami T."/>
            <person name="Toyoda A."/>
            <person name="Takaki Y."/>
            <person name="Nishi S."/>
            <person name="Hori S."/>
            <person name="Arai W."/>
            <person name="Tsubouchi T."/>
            <person name="Morono Y."/>
            <person name="Uchiyama I."/>
            <person name="Ito T."/>
            <person name="Fujiyama A."/>
            <person name="Inagaki F."/>
            <person name="Takami H."/>
        </authorList>
    </citation>
    <scope>NUCLEOTIDE SEQUENCE</scope>
    <source>
        <strain evidence="1">Expedition CK06-06</strain>
    </source>
</reference>
<comment type="caution">
    <text evidence="1">The sequence shown here is derived from an EMBL/GenBank/DDBJ whole genome shotgun (WGS) entry which is preliminary data.</text>
</comment>
<dbReference type="Gene3D" id="3.40.50.12230">
    <property type="match status" value="1"/>
</dbReference>
<protein>
    <recommendedName>
        <fullName evidence="2">Formyl transferase N-terminal domain-containing protein</fullName>
    </recommendedName>
</protein>
<accession>X1GCR6</accession>
<evidence type="ECO:0000313" key="1">
    <source>
        <dbReference type="EMBL" id="GAH39394.1"/>
    </source>
</evidence>
<name>X1GCR6_9ZZZZ</name>
<dbReference type="InterPro" id="IPR036477">
    <property type="entry name" value="Formyl_transf_N_sf"/>
</dbReference>
<gene>
    <name evidence="1" type="ORF">S03H2_18529</name>
</gene>
<organism evidence="1">
    <name type="scientific">marine sediment metagenome</name>
    <dbReference type="NCBI Taxonomy" id="412755"/>
    <lineage>
        <taxon>unclassified sequences</taxon>
        <taxon>metagenomes</taxon>
        <taxon>ecological metagenomes</taxon>
    </lineage>
</organism>